<dbReference type="EMBL" id="AP019308">
    <property type="protein sequence ID" value="BBH24354.1"/>
    <property type="molecule type" value="Genomic_DNA"/>
</dbReference>
<proteinExistence type="predicted"/>
<dbReference type="Proteomes" id="UP000275368">
    <property type="component" value="Chromosome"/>
</dbReference>
<keyword evidence="2" id="KW-1185">Reference proteome</keyword>
<dbReference type="AlphaFoldDB" id="A0A3G9JNB1"/>
<protein>
    <submittedName>
        <fullName evidence="1">Uncharacterized protein</fullName>
    </submittedName>
</protein>
<organism evidence="1 2">
    <name type="scientific">Paenibacillus baekrokdamisoli</name>
    <dbReference type="NCBI Taxonomy" id="1712516"/>
    <lineage>
        <taxon>Bacteria</taxon>
        <taxon>Bacillati</taxon>
        <taxon>Bacillota</taxon>
        <taxon>Bacilli</taxon>
        <taxon>Bacillales</taxon>
        <taxon>Paenibacillaceae</taxon>
        <taxon>Paenibacillus</taxon>
    </lineage>
</organism>
<dbReference type="RefSeq" id="WP_125664499.1">
    <property type="nucleotide sequence ID" value="NZ_AP019308.1"/>
</dbReference>
<evidence type="ECO:0000313" key="2">
    <source>
        <dbReference type="Proteomes" id="UP000275368"/>
    </source>
</evidence>
<evidence type="ECO:0000313" key="1">
    <source>
        <dbReference type="EMBL" id="BBH24354.1"/>
    </source>
</evidence>
<dbReference type="OrthoDB" id="9255658at2"/>
<accession>A0A3G9JNB1</accession>
<sequence length="111" mass="12509">MRVITLCGSTKFKNQFEQANAFLTLQGNIVIGLAFFEQSEGFEITQEQAELLGNLHFRKIDISDEIFVINVDGYIGNSTRKEIEYAEKKGKAIRYYSDGEIPSSYSANGEL</sequence>
<gene>
    <name evidence="1" type="ORF">Back11_56990</name>
</gene>
<dbReference type="KEGG" id="pbk:Back11_56990"/>
<reference evidence="1 2" key="1">
    <citation type="submission" date="2018-11" db="EMBL/GenBank/DDBJ databases">
        <title>Complete genome sequence of Paenibacillus baekrokdamisoli strain KCTC 33723.</title>
        <authorList>
            <person name="Kang S.W."/>
            <person name="Lee K.C."/>
            <person name="Kim K.K."/>
            <person name="Kim J.S."/>
            <person name="Kim D.S."/>
            <person name="Ko S.H."/>
            <person name="Yang S.H."/>
            <person name="Lee J.S."/>
        </authorList>
    </citation>
    <scope>NUCLEOTIDE SEQUENCE [LARGE SCALE GENOMIC DNA]</scope>
    <source>
        <strain evidence="1 2">KCTC 33723</strain>
    </source>
</reference>
<name>A0A3G9JNB1_9BACL</name>